<gene>
    <name evidence="3" type="ORF">WG929_09695</name>
</gene>
<feature type="compositionally biased region" description="Low complexity" evidence="1">
    <location>
        <begin position="76"/>
        <end position="92"/>
    </location>
</feature>
<sequence length="352" mass="38884">MNKLMFSDDVLEAATDWYDRMEELTPEQLQSYQSWLEQRHEHRAAAEYIARYFGDNEALAIAVLQRSAAAHFATSAATEGSPASHPSVPPVAGETDRIEPSASTSLLDQIRAWFSHESLQPLLAPLMLVILLLPPAIGYVVLSQPATSNTLSYATERAERQDMLLEDGSRVVLNADSRVQVTLGESQRYVALNKGEAYFSVSKDKQRPFIVDTDLGQIRVVGTAFNVDRSGDHLVVVVEHGIVEVTAAGTTLQLLAGDGLRLAEGTLSMFRAADAAEWRSGWREVSEEPLSELIAHLQQYTAREIVLDQVDTRQVFSGRYSQADVQTTLALIANLFDLKLQVTDDRLLLSGR</sequence>
<proteinExistence type="predicted"/>
<feature type="region of interest" description="Disordered" evidence="1">
    <location>
        <begin position="76"/>
        <end position="97"/>
    </location>
</feature>
<reference evidence="3 4" key="1">
    <citation type="submission" date="2024-03" db="EMBL/GenBank/DDBJ databases">
        <title>High-quality draft genome sequence of Oceanobacter sp. wDCs-4.</title>
        <authorList>
            <person name="Dong C."/>
        </authorList>
    </citation>
    <scope>NUCLEOTIDE SEQUENCE [LARGE SCALE GENOMIC DNA]</scope>
    <source>
        <strain evidence="4">wDCs-4</strain>
    </source>
</reference>
<comment type="caution">
    <text evidence="3">The sequence shown here is derived from an EMBL/GenBank/DDBJ whole genome shotgun (WGS) entry which is preliminary data.</text>
</comment>
<keyword evidence="4" id="KW-1185">Reference proteome</keyword>
<dbReference type="RefSeq" id="WP_416205878.1">
    <property type="nucleotide sequence ID" value="NZ_JBBKTX010000010.1"/>
</dbReference>
<dbReference type="InterPro" id="IPR006860">
    <property type="entry name" value="FecR"/>
</dbReference>
<evidence type="ECO:0000313" key="4">
    <source>
        <dbReference type="Proteomes" id="UP001620597"/>
    </source>
</evidence>
<evidence type="ECO:0000259" key="2">
    <source>
        <dbReference type="Pfam" id="PF04773"/>
    </source>
</evidence>
<accession>A0ABW8NIF2</accession>
<evidence type="ECO:0000313" key="3">
    <source>
        <dbReference type="EMBL" id="MFK4752677.1"/>
    </source>
</evidence>
<evidence type="ECO:0000256" key="1">
    <source>
        <dbReference type="SAM" id="MobiDB-lite"/>
    </source>
</evidence>
<dbReference type="PIRSF" id="PIRSF018266">
    <property type="entry name" value="FecR"/>
    <property type="match status" value="1"/>
</dbReference>
<name>A0ABW8NIF2_9GAMM</name>
<feature type="domain" description="FecR protein" evidence="2">
    <location>
        <begin position="153"/>
        <end position="244"/>
    </location>
</feature>
<dbReference type="Gene3D" id="2.60.120.1440">
    <property type="match status" value="1"/>
</dbReference>
<dbReference type="EMBL" id="JBBKTX010000010">
    <property type="protein sequence ID" value="MFK4752677.1"/>
    <property type="molecule type" value="Genomic_DNA"/>
</dbReference>
<organism evidence="3 4">
    <name type="scientific">Oceanobacter antarcticus</name>
    <dbReference type="NCBI Taxonomy" id="3133425"/>
    <lineage>
        <taxon>Bacteria</taxon>
        <taxon>Pseudomonadati</taxon>
        <taxon>Pseudomonadota</taxon>
        <taxon>Gammaproteobacteria</taxon>
        <taxon>Oceanospirillales</taxon>
        <taxon>Oceanospirillaceae</taxon>
        <taxon>Oceanobacter</taxon>
    </lineage>
</organism>
<protein>
    <submittedName>
        <fullName evidence="3">FecR domain-containing protein</fullName>
    </submittedName>
</protein>
<dbReference type="PANTHER" id="PTHR30273:SF2">
    <property type="entry name" value="PROTEIN FECR"/>
    <property type="match status" value="1"/>
</dbReference>
<dbReference type="InterPro" id="IPR012373">
    <property type="entry name" value="Ferrdict_sens_TM"/>
</dbReference>
<dbReference type="Proteomes" id="UP001620597">
    <property type="component" value="Unassembled WGS sequence"/>
</dbReference>
<dbReference type="Pfam" id="PF04773">
    <property type="entry name" value="FecR"/>
    <property type="match status" value="1"/>
</dbReference>
<dbReference type="PANTHER" id="PTHR30273">
    <property type="entry name" value="PERIPLASMIC SIGNAL SENSOR AND SIGMA FACTOR ACTIVATOR FECR-RELATED"/>
    <property type="match status" value="1"/>
</dbReference>
<dbReference type="Gene3D" id="3.55.50.30">
    <property type="match status" value="1"/>
</dbReference>